<gene>
    <name evidence="1 2" type="primary">rlmJ</name>
    <name evidence="2" type="ORF">GCM10011496_13210</name>
</gene>
<dbReference type="SUPFAM" id="SSF53335">
    <property type="entry name" value="S-adenosyl-L-methionine-dependent methyltransferases"/>
    <property type="match status" value="1"/>
</dbReference>
<sequence>MFSYRHAFHAGNHADVLKHTTLIALMKYLTQKDTALTVFDTHAGAGLYRLDGDYTETSGEAKDGVFRLFSAPNTPPAHGERAVPAIKTVAVKKTKTPANEVLAPALQDYVDLLRSLNQAFAETGDSAHLKIYPGSPFIAQKFLSGRDKLKLFELHPTDFKSLTGNIEQLGVGRQVSVTREDGFEVLRTFLPPPARRAMVLCDPSYEIKTDYARVVVCMADAVKRFATGTYVVWYPIIPRPEAHDLPRKLKTLAVKAGRSWLNATLTVKSSKLTTDEAGDVKRPGLPASGMFVINPPHTLKADLQAALPQLVARLGQDRNAGFTLEHGG</sequence>
<reference evidence="2" key="1">
    <citation type="journal article" date="2014" name="Int. J. Syst. Evol. Microbiol.">
        <title>Complete genome sequence of Corynebacterium casei LMG S-19264T (=DSM 44701T), isolated from a smear-ripened cheese.</title>
        <authorList>
            <consortium name="US DOE Joint Genome Institute (JGI-PGF)"/>
            <person name="Walter F."/>
            <person name="Albersmeier A."/>
            <person name="Kalinowski J."/>
            <person name="Ruckert C."/>
        </authorList>
    </citation>
    <scope>NUCLEOTIDE SEQUENCE</scope>
    <source>
        <strain evidence="2">CGMCC 1.15322</strain>
    </source>
</reference>
<dbReference type="Pfam" id="PF04378">
    <property type="entry name" value="RsmJ"/>
    <property type="match status" value="2"/>
</dbReference>
<feature type="site" description="Interaction with substrate rRNA" evidence="1">
    <location>
        <position position="4"/>
    </location>
</feature>
<keyword evidence="3" id="KW-1185">Reference proteome</keyword>
<feature type="binding site" evidence="1">
    <location>
        <position position="153"/>
    </location>
    <ligand>
        <name>S-adenosyl-L-methionine</name>
        <dbReference type="ChEBI" id="CHEBI:59789"/>
    </ligand>
</feature>
<accession>A0A916SCD0</accession>
<organism evidence="2 3">
    <name type="scientific">Polaromonas eurypsychrophila</name>
    <dbReference type="NCBI Taxonomy" id="1614635"/>
    <lineage>
        <taxon>Bacteria</taxon>
        <taxon>Pseudomonadati</taxon>
        <taxon>Pseudomonadota</taxon>
        <taxon>Betaproteobacteria</taxon>
        <taxon>Burkholderiales</taxon>
        <taxon>Comamonadaceae</taxon>
        <taxon>Polaromonas</taxon>
    </lineage>
</organism>
<dbReference type="PANTHER" id="PTHR37426:SF1">
    <property type="entry name" value="RIBOSOMAL RNA LARGE SUBUNIT METHYLTRANSFERASE J"/>
    <property type="match status" value="1"/>
</dbReference>
<comment type="catalytic activity">
    <reaction evidence="1">
        <text>adenosine(2030) in 23S rRNA + S-adenosyl-L-methionine = N(6)-methyladenosine(2030) in 23S rRNA + S-adenosyl-L-homocysteine + H(+)</text>
        <dbReference type="Rhea" id="RHEA:43736"/>
        <dbReference type="Rhea" id="RHEA-COMP:10668"/>
        <dbReference type="Rhea" id="RHEA-COMP:10669"/>
        <dbReference type="ChEBI" id="CHEBI:15378"/>
        <dbReference type="ChEBI" id="CHEBI:57856"/>
        <dbReference type="ChEBI" id="CHEBI:59789"/>
        <dbReference type="ChEBI" id="CHEBI:74411"/>
        <dbReference type="ChEBI" id="CHEBI:74449"/>
        <dbReference type="EC" id="2.1.1.266"/>
    </reaction>
</comment>
<dbReference type="HAMAP" id="MF_00934">
    <property type="entry name" value="23SrRNA_methyltr_J"/>
    <property type="match status" value="1"/>
</dbReference>
<dbReference type="GO" id="GO:0005829">
    <property type="term" value="C:cytosol"/>
    <property type="evidence" value="ECO:0007669"/>
    <property type="project" value="TreeGrafter"/>
</dbReference>
<keyword evidence="1" id="KW-0949">S-adenosyl-L-methionine</keyword>
<keyword evidence="1" id="KW-0698">rRNA processing</keyword>
<comment type="caution">
    <text evidence="2">The sequence shown here is derived from an EMBL/GenBank/DDBJ whole genome shotgun (WGS) entry which is preliminary data.</text>
</comment>
<keyword evidence="1" id="KW-0808">Transferase</keyword>
<feature type="binding site" evidence="1">
    <location>
        <position position="42"/>
    </location>
    <ligand>
        <name>S-adenosyl-L-methionine</name>
        <dbReference type="ChEBI" id="CHEBI:59789"/>
    </ligand>
</feature>
<feature type="binding site" evidence="1">
    <location>
        <position position="135"/>
    </location>
    <ligand>
        <name>S-adenosyl-L-methionine</name>
        <dbReference type="ChEBI" id="CHEBI:59789"/>
    </ligand>
</feature>
<evidence type="ECO:0000313" key="2">
    <source>
        <dbReference type="EMBL" id="GGA93504.1"/>
    </source>
</evidence>
<feature type="binding site" evidence="1">
    <location>
        <position position="202"/>
    </location>
    <ligand>
        <name>S-adenosyl-L-methionine</name>
        <dbReference type="ChEBI" id="CHEBI:59789"/>
    </ligand>
</feature>
<dbReference type="EC" id="2.1.1.266" evidence="1"/>
<name>A0A916SCD0_9BURK</name>
<feature type="active site" description="Proton acceptor" evidence="1">
    <location>
        <position position="202"/>
    </location>
</feature>
<comment type="subunit">
    <text evidence="1">Monomer.</text>
</comment>
<feature type="binding site" evidence="1">
    <location>
        <begin position="181"/>
        <end position="182"/>
    </location>
    <ligand>
        <name>S-adenosyl-L-methionine</name>
        <dbReference type="ChEBI" id="CHEBI:59789"/>
    </ligand>
</feature>
<keyword evidence="1 2" id="KW-0489">Methyltransferase</keyword>
<dbReference type="RefSeq" id="WP_188707547.1">
    <property type="nucleotide sequence ID" value="NZ_BMIG01000003.1"/>
</dbReference>
<dbReference type="InterPro" id="IPR029063">
    <property type="entry name" value="SAM-dependent_MTases_sf"/>
</dbReference>
<comment type="function">
    <text evidence="1">Specifically methylates the adenine in position 2030 of 23S rRNA.</text>
</comment>
<evidence type="ECO:0000313" key="3">
    <source>
        <dbReference type="Proteomes" id="UP000620596"/>
    </source>
</evidence>
<keyword evidence="1" id="KW-0694">RNA-binding</keyword>
<dbReference type="Gene3D" id="3.40.50.150">
    <property type="entry name" value="Vaccinia Virus protein VP39"/>
    <property type="match status" value="1"/>
</dbReference>
<dbReference type="PANTHER" id="PTHR37426">
    <property type="entry name" value="RIBOSOMAL RNA LARGE SUBUNIT METHYLTRANSFERASE J"/>
    <property type="match status" value="1"/>
</dbReference>
<protein>
    <recommendedName>
        <fullName evidence="1">Ribosomal RNA large subunit methyltransferase J</fullName>
        <ecNumber evidence="1">2.1.1.266</ecNumber>
    </recommendedName>
    <alternativeName>
        <fullName evidence="1">23S rRNA (adenine(2030)-N6)-methyltransferase</fullName>
    </alternativeName>
    <alternativeName>
        <fullName evidence="1">23S rRNA m6A2030 methyltransferase</fullName>
    </alternativeName>
</protein>
<dbReference type="AlphaFoldDB" id="A0A916SCD0"/>
<comment type="similarity">
    <text evidence="1">Belongs to the RlmJ family.</text>
</comment>
<evidence type="ECO:0000256" key="1">
    <source>
        <dbReference type="HAMAP-Rule" id="MF_00934"/>
    </source>
</evidence>
<reference evidence="2" key="2">
    <citation type="submission" date="2020-09" db="EMBL/GenBank/DDBJ databases">
        <authorList>
            <person name="Sun Q."/>
            <person name="Zhou Y."/>
        </authorList>
    </citation>
    <scope>NUCLEOTIDE SEQUENCE</scope>
    <source>
        <strain evidence="2">CGMCC 1.15322</strain>
    </source>
</reference>
<feature type="binding site" evidence="1">
    <location>
        <position position="19"/>
    </location>
    <ligand>
        <name>S-adenosyl-L-methionine</name>
        <dbReference type="ChEBI" id="CHEBI:59789"/>
    </ligand>
</feature>
<dbReference type="EMBL" id="BMIG01000003">
    <property type="protein sequence ID" value="GGA93504.1"/>
    <property type="molecule type" value="Genomic_DNA"/>
</dbReference>
<proteinExistence type="inferred from homology"/>
<dbReference type="GO" id="GO:0036307">
    <property type="term" value="F:23S rRNA (adenine(2030)-N(6))-methyltransferase activity"/>
    <property type="evidence" value="ECO:0007669"/>
    <property type="project" value="UniProtKB-UniRule"/>
</dbReference>
<dbReference type="GO" id="GO:0070475">
    <property type="term" value="P:rRNA base methylation"/>
    <property type="evidence" value="ECO:0007669"/>
    <property type="project" value="UniProtKB-UniRule"/>
</dbReference>
<dbReference type="InterPro" id="IPR007473">
    <property type="entry name" value="RlmJ"/>
</dbReference>
<dbReference type="GO" id="GO:0003723">
    <property type="term" value="F:RNA binding"/>
    <property type="evidence" value="ECO:0007669"/>
    <property type="project" value="UniProtKB-UniRule"/>
</dbReference>
<dbReference type="Proteomes" id="UP000620596">
    <property type="component" value="Unassembled WGS sequence"/>
</dbReference>